<dbReference type="Pfam" id="PF14742">
    <property type="entry name" value="GDE_N_bis"/>
    <property type="match status" value="1"/>
</dbReference>
<feature type="domain" description="Mannosylglycerate hydrolase MGH1-like glycoside hydrolase" evidence="2">
    <location>
        <begin position="312"/>
        <end position="615"/>
    </location>
</feature>
<evidence type="ECO:0000259" key="2">
    <source>
        <dbReference type="Pfam" id="PF22422"/>
    </source>
</evidence>
<name>A0AAE3QXN7_9BACT</name>
<dbReference type="InterPro" id="IPR008928">
    <property type="entry name" value="6-hairpin_glycosidase_sf"/>
</dbReference>
<dbReference type="RefSeq" id="WP_314509510.1">
    <property type="nucleotide sequence ID" value="NZ_JASJOU010000001.1"/>
</dbReference>
<dbReference type="AlphaFoldDB" id="A0AAE3QXN7"/>
<dbReference type="EMBL" id="JASJOU010000001">
    <property type="protein sequence ID" value="MDJ1499976.1"/>
    <property type="molecule type" value="Genomic_DNA"/>
</dbReference>
<feature type="domain" description="Putative glycogen debranching enzyme N-terminal" evidence="1">
    <location>
        <begin position="32"/>
        <end position="229"/>
    </location>
</feature>
<dbReference type="Proteomes" id="UP001232063">
    <property type="component" value="Unassembled WGS sequence"/>
</dbReference>
<evidence type="ECO:0000259" key="1">
    <source>
        <dbReference type="Pfam" id="PF14742"/>
    </source>
</evidence>
<dbReference type="GO" id="GO:0005975">
    <property type="term" value="P:carbohydrate metabolic process"/>
    <property type="evidence" value="ECO:0007669"/>
    <property type="project" value="InterPro"/>
</dbReference>
<dbReference type="InterPro" id="IPR054491">
    <property type="entry name" value="MGH1-like_GH"/>
</dbReference>
<comment type="caution">
    <text evidence="3">The sequence shown here is derived from an EMBL/GenBank/DDBJ whole genome shotgun (WGS) entry which is preliminary data.</text>
</comment>
<evidence type="ECO:0000313" key="4">
    <source>
        <dbReference type="Proteomes" id="UP001232063"/>
    </source>
</evidence>
<sequence length="732" mass="83179">MITDKNQTQSSDEDKYYITAESVNLDDRTQVLNHCETFGIFNRSGDIVGQGDAVQGIYHRDTRYINRLGLKINNLKPIVLSSNVKEENEILSVDLTNPEMVSIDGDTMHHGTIHIGRSQLIRYGVFYEKIEIENYNAQVCRIDLSIELGSDFKDIFEVRGLRRQERGLLYGYEYPDNRSLRMSYQGLDDILRRVDIAFSDAYDKISGFEKGEVTFQFLLHPKKKVSLHYSITFEAGNEHTEKKDFNEALKQVEPDLIKTKAYFPVIKTSNGQFTHWISRSKADLVSLMSQTPYGKYPYAGVPWYNTAFGRDGIITALEVLWAAPDLARDVLFFLAANQANTLNESTDAEPGKILHETRDGEMVALNEVPFKQYYGTIDATPLFVILAGEYYDRTGDLETIQKIWSNIVNAINWINQYGDIDDDGFVEYQHKAKNGLTNQGWKDSFDSVFHSNGQLADPPIALCEVQAYVYGAKLHASNLARILDQPKQAETWKNEAKALKEKFNEVFWDKDLNCYVLALDGQKRPCKVKTSNAGQVLFTGIADRSKAKKLVETLMAPDMFSGWGIRTLSTQEFRYNPMSYHNGSIWPHDVALIANGMAKYGFEAEALQLMSGLFDASLYINLQRLPELFCGMDRRAGEGPTAYPVACSPQAWSVGAVYMFLKSVLQIKISPLRKEVSFHKPILPEYLQSIEIKKLRIGDSFVDLEITRHGADNMIGVNWNNTNKEWRLIIVK</sequence>
<gene>
    <name evidence="3" type="ORF">QNI22_04945</name>
</gene>
<keyword evidence="4" id="KW-1185">Reference proteome</keyword>
<dbReference type="SUPFAM" id="SSF48208">
    <property type="entry name" value="Six-hairpin glycosidases"/>
    <property type="match status" value="1"/>
</dbReference>
<dbReference type="Gene3D" id="1.50.10.10">
    <property type="match status" value="1"/>
</dbReference>
<organism evidence="3 4">
    <name type="scientific">Xanthocytophaga agilis</name>
    <dbReference type="NCBI Taxonomy" id="3048010"/>
    <lineage>
        <taxon>Bacteria</taxon>
        <taxon>Pseudomonadati</taxon>
        <taxon>Bacteroidota</taxon>
        <taxon>Cytophagia</taxon>
        <taxon>Cytophagales</taxon>
        <taxon>Rhodocytophagaceae</taxon>
        <taxon>Xanthocytophaga</taxon>
    </lineage>
</organism>
<dbReference type="InterPro" id="IPR012341">
    <property type="entry name" value="6hp_glycosidase-like_sf"/>
</dbReference>
<accession>A0AAE3QXN7</accession>
<reference evidence="3" key="1">
    <citation type="submission" date="2023-05" db="EMBL/GenBank/DDBJ databases">
        <authorList>
            <person name="Zhang X."/>
        </authorList>
    </citation>
    <scope>NUCLEOTIDE SEQUENCE</scope>
    <source>
        <strain evidence="3">BD1B2-1</strain>
    </source>
</reference>
<proteinExistence type="predicted"/>
<protein>
    <submittedName>
        <fullName evidence="3">Amylo-alpha-1,6-glucosidase</fullName>
    </submittedName>
</protein>
<dbReference type="Pfam" id="PF22422">
    <property type="entry name" value="MGH1-like_GH"/>
    <property type="match status" value="1"/>
</dbReference>
<evidence type="ECO:0000313" key="3">
    <source>
        <dbReference type="EMBL" id="MDJ1499976.1"/>
    </source>
</evidence>
<dbReference type="InterPro" id="IPR032856">
    <property type="entry name" value="GDE_N_bis"/>
</dbReference>